<dbReference type="Proteomes" id="UP000006281">
    <property type="component" value="Chromosome"/>
</dbReference>
<feature type="compositionally biased region" description="Basic and acidic residues" evidence="1">
    <location>
        <begin position="12"/>
        <end position="21"/>
    </location>
</feature>
<evidence type="ECO:0000256" key="1">
    <source>
        <dbReference type="SAM" id="MobiDB-lite"/>
    </source>
</evidence>
<name>K3W430_SACES</name>
<proteinExistence type="predicted"/>
<feature type="region of interest" description="Disordered" evidence="1">
    <location>
        <begin position="1"/>
        <end position="21"/>
    </location>
</feature>
<dbReference type="HOGENOM" id="CLU_1926056_0_0_11"/>
<reference evidence="2 3" key="1">
    <citation type="journal article" date="2012" name="BMC Genomics">
        <title>Complete genome sequence of Saccharothrix espanaensis DSM 44229T and comparison to the other completely sequenced Pseudonocardiaceae.</title>
        <authorList>
            <person name="Strobel T."/>
            <person name="Al-Dilaimi A."/>
            <person name="Blom J."/>
            <person name="Gessner A."/>
            <person name="Kalinowski J."/>
            <person name="Luzhetska M."/>
            <person name="Puhler A."/>
            <person name="Szczepanowski R."/>
            <person name="Bechthold A."/>
            <person name="Ruckert C."/>
        </authorList>
    </citation>
    <scope>NUCLEOTIDE SEQUENCE [LARGE SCALE GENOMIC DNA]</scope>
    <source>
        <strain evidence="3">ATCC 51144 / DSM 44229 / JCM 9112 / NBRC 15066 / NRRL 15764</strain>
    </source>
</reference>
<dbReference type="EMBL" id="HE804045">
    <property type="protein sequence ID" value="CCH27387.1"/>
    <property type="molecule type" value="Genomic_DNA"/>
</dbReference>
<keyword evidence="3" id="KW-1185">Reference proteome</keyword>
<sequence length="131" mass="13573">MAGAVDLATLTPHHESEGAADRSVADVVVGTGFVLANVGSFPQAWAAAEVAHRSGLASATPDVFPQLSPAGAEPGGHLSWRGPSAQHRHQGHINCGRGRADCGTGGLWQPLRRHVLSKRRVFTGAGRPSQS</sequence>
<feature type="region of interest" description="Disordered" evidence="1">
    <location>
        <begin position="65"/>
        <end position="92"/>
    </location>
</feature>
<evidence type="ECO:0000313" key="2">
    <source>
        <dbReference type="EMBL" id="CCH27387.1"/>
    </source>
</evidence>
<accession>K3W430</accession>
<evidence type="ECO:0000313" key="3">
    <source>
        <dbReference type="Proteomes" id="UP000006281"/>
    </source>
</evidence>
<dbReference type="KEGG" id="sesp:BN6_00550"/>
<dbReference type="AlphaFoldDB" id="K3W430"/>
<organism evidence="2 3">
    <name type="scientific">Saccharothrix espanaensis (strain ATCC 51144 / DSM 44229 / JCM 9112 / NBRC 15066 / NRRL 15764)</name>
    <dbReference type="NCBI Taxonomy" id="1179773"/>
    <lineage>
        <taxon>Bacteria</taxon>
        <taxon>Bacillati</taxon>
        <taxon>Actinomycetota</taxon>
        <taxon>Actinomycetes</taxon>
        <taxon>Pseudonocardiales</taxon>
        <taxon>Pseudonocardiaceae</taxon>
        <taxon>Saccharothrix</taxon>
    </lineage>
</organism>
<gene>
    <name evidence="2" type="ordered locus">BN6_00550</name>
</gene>
<protein>
    <submittedName>
        <fullName evidence="2">Uncharacterized protein</fullName>
    </submittedName>
</protein>